<sequence>MAEWLSIDETAELTRCSRATINRRRADPDFPLPFAVGGRVYFVREDVVAWMAKKQNAPRQQRIHRDQADQVAA</sequence>
<dbReference type="InterPro" id="IPR041657">
    <property type="entry name" value="HTH_17"/>
</dbReference>
<evidence type="ECO:0000313" key="4">
    <source>
        <dbReference type="Proteomes" id="UP000245252"/>
    </source>
</evidence>
<organism evidence="3 4">
    <name type="scientific">Metarhizobium album</name>
    <dbReference type="NCBI Taxonomy" id="2182425"/>
    <lineage>
        <taxon>Bacteria</taxon>
        <taxon>Pseudomonadati</taxon>
        <taxon>Pseudomonadota</taxon>
        <taxon>Alphaproteobacteria</taxon>
        <taxon>Hyphomicrobiales</taxon>
        <taxon>Rhizobiaceae</taxon>
        <taxon>Metarhizobium</taxon>
    </lineage>
</organism>
<dbReference type="AlphaFoldDB" id="A0A2U2DVE4"/>
<accession>A0A2U2DVE4</accession>
<comment type="caution">
    <text evidence="3">The sequence shown here is derived from an EMBL/GenBank/DDBJ whole genome shotgun (WGS) entry which is preliminary data.</text>
</comment>
<dbReference type="Pfam" id="PF12728">
    <property type="entry name" value="HTH_17"/>
    <property type="match status" value="1"/>
</dbReference>
<evidence type="ECO:0000313" key="3">
    <source>
        <dbReference type="EMBL" id="PWE57280.1"/>
    </source>
</evidence>
<name>A0A2U2DVE4_9HYPH</name>
<dbReference type="RefSeq" id="WP_109457384.1">
    <property type="nucleotide sequence ID" value="NZ_QFBC01000002.1"/>
</dbReference>
<dbReference type="OrthoDB" id="9801242at2"/>
<protein>
    <recommendedName>
        <fullName evidence="2">Helix-turn-helix domain-containing protein</fullName>
    </recommendedName>
</protein>
<reference evidence="3 4" key="1">
    <citation type="submission" date="2018-05" db="EMBL/GenBank/DDBJ databases">
        <title>The draft genome of strain NS-104.</title>
        <authorList>
            <person name="Hang P."/>
            <person name="Jiang J."/>
        </authorList>
    </citation>
    <scope>NUCLEOTIDE SEQUENCE [LARGE SCALE GENOMIC DNA]</scope>
    <source>
        <strain evidence="3 4">NS-104</strain>
    </source>
</reference>
<dbReference type="EMBL" id="QFBC01000002">
    <property type="protein sequence ID" value="PWE57280.1"/>
    <property type="molecule type" value="Genomic_DNA"/>
</dbReference>
<gene>
    <name evidence="3" type="ORF">DEM27_06485</name>
</gene>
<feature type="compositionally biased region" description="Basic and acidic residues" evidence="1">
    <location>
        <begin position="63"/>
        <end position="73"/>
    </location>
</feature>
<feature type="domain" description="Helix-turn-helix" evidence="2">
    <location>
        <begin position="4"/>
        <end position="54"/>
    </location>
</feature>
<evidence type="ECO:0000259" key="2">
    <source>
        <dbReference type="Pfam" id="PF12728"/>
    </source>
</evidence>
<evidence type="ECO:0000256" key="1">
    <source>
        <dbReference type="SAM" id="MobiDB-lite"/>
    </source>
</evidence>
<dbReference type="SUPFAM" id="SSF46955">
    <property type="entry name" value="Putative DNA-binding domain"/>
    <property type="match status" value="1"/>
</dbReference>
<dbReference type="Proteomes" id="UP000245252">
    <property type="component" value="Unassembled WGS sequence"/>
</dbReference>
<proteinExistence type="predicted"/>
<keyword evidence="4" id="KW-1185">Reference proteome</keyword>
<feature type="region of interest" description="Disordered" evidence="1">
    <location>
        <begin position="54"/>
        <end position="73"/>
    </location>
</feature>
<dbReference type="InterPro" id="IPR009061">
    <property type="entry name" value="DNA-bd_dom_put_sf"/>
</dbReference>